<evidence type="ECO:0000313" key="2">
    <source>
        <dbReference type="Proteomes" id="UP000003741"/>
    </source>
</evidence>
<dbReference type="Proteomes" id="UP000003741">
    <property type="component" value="Unassembled WGS sequence"/>
</dbReference>
<comment type="caution">
    <text evidence="1">The sequence shown here is derived from an EMBL/GenBank/DDBJ whole genome shotgun (WGS) entry which is preliminary data.</text>
</comment>
<gene>
    <name evidence="1" type="ORF">HMPREF1062_04307</name>
</gene>
<evidence type="ECO:0008006" key="3">
    <source>
        <dbReference type="Google" id="ProtNLM"/>
    </source>
</evidence>
<organism evidence="1 2">
    <name type="scientific">Bacteroides cellulosilyticus CL02T12C19</name>
    <dbReference type="NCBI Taxonomy" id="997874"/>
    <lineage>
        <taxon>Bacteria</taxon>
        <taxon>Pseudomonadati</taxon>
        <taxon>Bacteroidota</taxon>
        <taxon>Bacteroidia</taxon>
        <taxon>Bacteroidales</taxon>
        <taxon>Bacteroidaceae</taxon>
        <taxon>Bacteroides</taxon>
    </lineage>
</organism>
<dbReference type="AlphaFoldDB" id="I8VHV3"/>
<dbReference type="RefSeq" id="WP_007218401.1">
    <property type="nucleotide sequence ID" value="NZ_JH724088.1"/>
</dbReference>
<accession>I8VHV3</accession>
<dbReference type="EMBL" id="AGXG01000091">
    <property type="protein sequence ID" value="EIY25965.1"/>
    <property type="molecule type" value="Genomic_DNA"/>
</dbReference>
<evidence type="ECO:0000313" key="1">
    <source>
        <dbReference type="EMBL" id="EIY25965.1"/>
    </source>
</evidence>
<dbReference type="HOGENOM" id="CLU_1617316_0_0_10"/>
<reference evidence="1 2" key="1">
    <citation type="submission" date="2012-02" db="EMBL/GenBank/DDBJ databases">
        <title>The Genome Sequence of Bacteroides cellulosilyticus CL02T12C19.</title>
        <authorList>
            <consortium name="The Broad Institute Genome Sequencing Platform"/>
            <person name="Earl A."/>
            <person name="Ward D."/>
            <person name="Feldgarden M."/>
            <person name="Gevers D."/>
            <person name="Zitomersky N.L."/>
            <person name="Coyne M.J."/>
            <person name="Comstock L.E."/>
            <person name="Young S.K."/>
            <person name="Zeng Q."/>
            <person name="Gargeya S."/>
            <person name="Fitzgerald M."/>
            <person name="Haas B."/>
            <person name="Abouelleil A."/>
            <person name="Alvarado L."/>
            <person name="Arachchi H.M."/>
            <person name="Berlin A."/>
            <person name="Chapman S.B."/>
            <person name="Gearin G."/>
            <person name="Goldberg J."/>
            <person name="Griggs A."/>
            <person name="Gujja S."/>
            <person name="Hansen M."/>
            <person name="Heiman D."/>
            <person name="Howarth C."/>
            <person name="Larimer J."/>
            <person name="Lui A."/>
            <person name="MacDonald P.J.P."/>
            <person name="McCowen C."/>
            <person name="Montmayeur A."/>
            <person name="Murphy C."/>
            <person name="Neiman D."/>
            <person name="Pearson M."/>
            <person name="Priest M."/>
            <person name="Roberts A."/>
            <person name="Saif S."/>
            <person name="Shea T."/>
            <person name="Sisk P."/>
            <person name="Stolte C."/>
            <person name="Sykes S."/>
            <person name="Wortman J."/>
            <person name="Nusbaum C."/>
            <person name="Birren B."/>
        </authorList>
    </citation>
    <scope>NUCLEOTIDE SEQUENCE [LARGE SCALE GENOMIC DNA]</scope>
    <source>
        <strain evidence="1 2">CL02T12C19</strain>
    </source>
</reference>
<name>I8VHV3_9BACE</name>
<protein>
    <recommendedName>
        <fullName evidence="3">Apea-like HEPN domain-containing protein</fullName>
    </recommendedName>
</protein>
<dbReference type="OrthoDB" id="1904255at2"/>
<proteinExistence type="predicted"/>
<sequence>MCNTMQWINRKFSANLTAEAYNILADFLLLWNLFEDRLFENNFTIEKAEHYVNDYIGRFNPDVCNRVFKYFKKRYTDIELGTVSYPLLFEKLNFRANDRKGFVQNMLATESPSLGNKILASIIIIFRYRNNLFHGLKDVTQINDQQSNFVTANKMLRMFIETNIP</sequence>
<keyword evidence="2" id="KW-1185">Reference proteome</keyword>